<dbReference type="Proteomes" id="UP000085678">
    <property type="component" value="Unplaced"/>
</dbReference>
<organism evidence="5 6">
    <name type="scientific">Lingula anatina</name>
    <name type="common">Brachiopod</name>
    <name type="synonym">Lingula unguis</name>
    <dbReference type="NCBI Taxonomy" id="7574"/>
    <lineage>
        <taxon>Eukaryota</taxon>
        <taxon>Metazoa</taxon>
        <taxon>Spiralia</taxon>
        <taxon>Lophotrochozoa</taxon>
        <taxon>Brachiopoda</taxon>
        <taxon>Linguliformea</taxon>
        <taxon>Lingulata</taxon>
        <taxon>Lingulida</taxon>
        <taxon>Linguloidea</taxon>
        <taxon>Lingulidae</taxon>
        <taxon>Lingula</taxon>
    </lineage>
</organism>
<evidence type="ECO:0000313" key="5">
    <source>
        <dbReference type="Proteomes" id="UP000085678"/>
    </source>
</evidence>
<evidence type="ECO:0000256" key="3">
    <source>
        <dbReference type="PROSITE-ProRule" id="PRU00023"/>
    </source>
</evidence>
<name>A0A1S3J3Q2_LINAN</name>
<accession>A0A1S3J3Q2</accession>
<feature type="repeat" description="ANK" evidence="3">
    <location>
        <begin position="630"/>
        <end position="662"/>
    </location>
</feature>
<feature type="region of interest" description="Disordered" evidence="4">
    <location>
        <begin position="1"/>
        <end position="32"/>
    </location>
</feature>
<dbReference type="SMART" id="SM00248">
    <property type="entry name" value="ANK"/>
    <property type="match status" value="5"/>
</dbReference>
<dbReference type="PANTHER" id="PTHR24198:SF165">
    <property type="entry name" value="ANKYRIN REPEAT-CONTAINING PROTEIN-RELATED"/>
    <property type="match status" value="1"/>
</dbReference>
<dbReference type="Gene3D" id="1.25.40.20">
    <property type="entry name" value="Ankyrin repeat-containing domain"/>
    <property type="match status" value="1"/>
</dbReference>
<reference evidence="6" key="1">
    <citation type="submission" date="2025-08" db="UniProtKB">
        <authorList>
            <consortium name="RefSeq"/>
        </authorList>
    </citation>
    <scope>IDENTIFICATION</scope>
    <source>
        <tissue evidence="6">Gonads</tissue>
    </source>
</reference>
<dbReference type="KEGG" id="lak:106169920"/>
<evidence type="ECO:0000256" key="4">
    <source>
        <dbReference type="SAM" id="MobiDB-lite"/>
    </source>
</evidence>
<dbReference type="STRING" id="7574.A0A1S3J3Q2"/>
<dbReference type="OrthoDB" id="2017365at2759"/>
<dbReference type="PROSITE" id="PS50088">
    <property type="entry name" value="ANK_REPEAT"/>
    <property type="match status" value="2"/>
</dbReference>
<protein>
    <submittedName>
        <fullName evidence="6">Tankyrase-like protein</fullName>
    </submittedName>
</protein>
<feature type="repeat" description="ANK" evidence="3">
    <location>
        <begin position="666"/>
        <end position="696"/>
    </location>
</feature>
<gene>
    <name evidence="6" type="primary">LOC106169920</name>
</gene>
<dbReference type="PANTHER" id="PTHR24198">
    <property type="entry name" value="ANKYRIN REPEAT AND PROTEIN KINASE DOMAIN-CONTAINING PROTEIN"/>
    <property type="match status" value="1"/>
</dbReference>
<dbReference type="InterPro" id="IPR036770">
    <property type="entry name" value="Ankyrin_rpt-contain_sf"/>
</dbReference>
<dbReference type="OMA" id="MSIRVES"/>
<dbReference type="InterPro" id="IPR002110">
    <property type="entry name" value="Ankyrin_rpt"/>
</dbReference>
<proteinExistence type="predicted"/>
<feature type="non-terminal residue" evidence="6">
    <location>
        <position position="696"/>
    </location>
</feature>
<dbReference type="SUPFAM" id="SSF48403">
    <property type="entry name" value="Ankyrin repeat"/>
    <property type="match status" value="1"/>
</dbReference>
<dbReference type="GeneID" id="106169920"/>
<dbReference type="PROSITE" id="PS50297">
    <property type="entry name" value="ANK_REP_REGION"/>
    <property type="match status" value="2"/>
</dbReference>
<evidence type="ECO:0000256" key="2">
    <source>
        <dbReference type="ARBA" id="ARBA00023043"/>
    </source>
</evidence>
<dbReference type="InParanoid" id="A0A1S3J3Q2"/>
<keyword evidence="1" id="KW-0677">Repeat</keyword>
<evidence type="ECO:0000256" key="1">
    <source>
        <dbReference type="ARBA" id="ARBA00022737"/>
    </source>
</evidence>
<keyword evidence="2 3" id="KW-0040">ANK repeat</keyword>
<dbReference type="RefSeq" id="XP_013405042.1">
    <property type="nucleotide sequence ID" value="XM_013549588.1"/>
</dbReference>
<dbReference type="GO" id="GO:0005737">
    <property type="term" value="C:cytoplasm"/>
    <property type="evidence" value="ECO:0007669"/>
    <property type="project" value="TreeGrafter"/>
</dbReference>
<dbReference type="Pfam" id="PF12796">
    <property type="entry name" value="Ank_2"/>
    <property type="match status" value="2"/>
</dbReference>
<feature type="region of interest" description="Disordered" evidence="4">
    <location>
        <begin position="154"/>
        <end position="253"/>
    </location>
</feature>
<sequence length="696" mass="78264">MKTKDQQLKSPKRPAAPETPRSSKRVKVKHEPFQFAEEVPRTPAKRPANSGSQEVLLYKKGSFFAVRNEEGSFYLCQALQHVFHNFTKPIKVLWLSTHGTGNVYKLDYMDTVDLECIVCRVKLEYVSREVYRLPDKEERRISSVLNMVLGNSSASNNIDDEDEPMKKRARIPKGGPKASTSNTVKVPKKTVKRENVTDPPTPKAKKTTKNEKIADKIKKKARKMKVVSTKVKKVKKEKKDTKNKDKKKKKEVKAVKVKVDLTDPNRRLKPNPAIKVWEKDPLFETKENVPFVSSTAHSKLVIRAVLMNDMKLLQQLVDDRKQVHSVSCPRSLEVPWSAVHYAILKGNQKALKILGNELHESTPSRVCEPYSFLKTQGTGYYNRRSLGIRAVRRLNMSRGGKEGNNAFTKDLDKDDDEEELLPFVLKHGVSAEMLTFLMVNKFLDKNEVFEHIYMAVRHGHNKLACKLMEEYDNQGGYAIGGFSNFHKEALTFDGKQDWKAPIREASAKKKANQENMKITPIHCAAINPNAKYLAKLLSAAPEYNLMDHEMRRPVHYAAACTGTGPLEYLIGKGVSTSEIDKQGYNPLLIAAETGREHNVDLLLKTAKAQVSADEPVGKYGFGGLNAPNKASMCPIHLAIMNGHQKVVEVLLKYGVDIEKPLNADNGKVTPLMLAASKGDVAMVKLLIKHKAKIEKL</sequence>
<feature type="compositionally biased region" description="Basic residues" evidence="4">
    <location>
        <begin position="217"/>
        <end position="236"/>
    </location>
</feature>
<dbReference type="AlphaFoldDB" id="A0A1S3J3Q2"/>
<keyword evidence="5" id="KW-1185">Reference proteome</keyword>
<evidence type="ECO:0000313" key="6">
    <source>
        <dbReference type="RefSeq" id="XP_013405042.1"/>
    </source>
</evidence>